<gene>
    <name evidence="1" type="ORF">SAMN04488008_101706</name>
</gene>
<name>A0A1H7I1T1_9FLAO</name>
<sequence>MFDKTYSSVELEFDISSFISMPLTHDTTTKSKMLEIRLILLVIDFILGTNVIGQ</sequence>
<dbReference type="Proteomes" id="UP000198990">
    <property type="component" value="Unassembled WGS sequence"/>
</dbReference>
<reference evidence="2" key="1">
    <citation type="submission" date="2016-10" db="EMBL/GenBank/DDBJ databases">
        <authorList>
            <person name="Varghese N."/>
            <person name="Submissions S."/>
        </authorList>
    </citation>
    <scope>NUCLEOTIDE SEQUENCE [LARGE SCALE GENOMIC DNA]</scope>
    <source>
        <strain evidence="2">DSM 16471</strain>
    </source>
</reference>
<protein>
    <submittedName>
        <fullName evidence="1">Uncharacterized protein</fullName>
    </submittedName>
</protein>
<accession>A0A1H7I1T1</accession>
<keyword evidence="2" id="KW-1185">Reference proteome</keyword>
<dbReference type="EMBL" id="FNZN01000001">
    <property type="protein sequence ID" value="SEK55792.1"/>
    <property type="molecule type" value="Genomic_DNA"/>
</dbReference>
<evidence type="ECO:0000313" key="1">
    <source>
        <dbReference type="EMBL" id="SEK55792.1"/>
    </source>
</evidence>
<evidence type="ECO:0000313" key="2">
    <source>
        <dbReference type="Proteomes" id="UP000198990"/>
    </source>
</evidence>
<proteinExistence type="predicted"/>
<organism evidence="1 2">
    <name type="scientific">Maribacter orientalis</name>
    <dbReference type="NCBI Taxonomy" id="228957"/>
    <lineage>
        <taxon>Bacteria</taxon>
        <taxon>Pseudomonadati</taxon>
        <taxon>Bacteroidota</taxon>
        <taxon>Flavobacteriia</taxon>
        <taxon>Flavobacteriales</taxon>
        <taxon>Flavobacteriaceae</taxon>
        <taxon>Maribacter</taxon>
    </lineage>
</organism>
<dbReference type="AlphaFoldDB" id="A0A1H7I1T1"/>